<evidence type="ECO:0000313" key="2">
    <source>
        <dbReference type="Proteomes" id="UP000586095"/>
    </source>
</evidence>
<dbReference type="AlphaFoldDB" id="A0A852R6H4"/>
<dbReference type="RefSeq" id="WP_185986388.1">
    <property type="nucleotide sequence ID" value="NZ_BAAALZ010000002.1"/>
</dbReference>
<keyword evidence="2" id="KW-1185">Reference proteome</keyword>
<reference evidence="1 2" key="1">
    <citation type="submission" date="2020-07" db="EMBL/GenBank/DDBJ databases">
        <title>Sequencing the genomes of 1000 actinobacteria strains.</title>
        <authorList>
            <person name="Klenk H.-P."/>
        </authorList>
    </citation>
    <scope>NUCLEOTIDE SEQUENCE [LARGE SCALE GENOMIC DNA]</scope>
    <source>
        <strain evidence="1 2">DSM 17380</strain>
    </source>
</reference>
<evidence type="ECO:0000313" key="1">
    <source>
        <dbReference type="EMBL" id="NYD26049.1"/>
    </source>
</evidence>
<organism evidence="1 2">
    <name type="scientific">Leucobacter aridicollis</name>
    <dbReference type="NCBI Taxonomy" id="283878"/>
    <lineage>
        <taxon>Bacteria</taxon>
        <taxon>Bacillati</taxon>
        <taxon>Actinomycetota</taxon>
        <taxon>Actinomycetes</taxon>
        <taxon>Micrococcales</taxon>
        <taxon>Microbacteriaceae</taxon>
        <taxon>Leucobacter</taxon>
    </lineage>
</organism>
<accession>A0A852R6H4</accession>
<dbReference type="Proteomes" id="UP000586095">
    <property type="component" value="Unassembled WGS sequence"/>
</dbReference>
<dbReference type="EMBL" id="JACCBD010000001">
    <property type="protein sequence ID" value="NYD26049.1"/>
    <property type="molecule type" value="Genomic_DNA"/>
</dbReference>
<name>A0A852R6H4_9MICO</name>
<proteinExistence type="predicted"/>
<gene>
    <name evidence="1" type="ORF">BJ960_000852</name>
</gene>
<protein>
    <submittedName>
        <fullName evidence="1">Uncharacterized protein</fullName>
    </submittedName>
</protein>
<sequence length="59" mass="6559">MAKITLVFKGGAVIDIDVDRFKATRSNYGGFTEIEWADGKDRPLGFEPSEIAAVIERKK</sequence>
<comment type="caution">
    <text evidence="1">The sequence shown here is derived from an EMBL/GenBank/DDBJ whole genome shotgun (WGS) entry which is preliminary data.</text>
</comment>